<evidence type="ECO:0000313" key="8">
    <source>
        <dbReference type="Proteomes" id="UP000800036"/>
    </source>
</evidence>
<keyword evidence="5 6" id="KW-0472">Membrane</keyword>
<protein>
    <submittedName>
        <fullName evidence="7">MFS general substrate transporter</fullName>
    </submittedName>
</protein>
<dbReference type="PANTHER" id="PTHR23501:SF109">
    <property type="entry name" value="MAJOR FACILITATOR SUPERFAMILY (MFS) PROFILE DOMAIN-CONTAINING PROTEIN-RELATED"/>
    <property type="match status" value="1"/>
</dbReference>
<feature type="transmembrane region" description="Helical" evidence="6">
    <location>
        <begin position="97"/>
        <end position="116"/>
    </location>
</feature>
<feature type="transmembrane region" description="Helical" evidence="6">
    <location>
        <begin position="196"/>
        <end position="215"/>
    </location>
</feature>
<dbReference type="GO" id="GO:0022857">
    <property type="term" value="F:transmembrane transporter activity"/>
    <property type="evidence" value="ECO:0007669"/>
    <property type="project" value="InterPro"/>
</dbReference>
<dbReference type="InterPro" id="IPR010573">
    <property type="entry name" value="MFS_Str1/Tri12-like"/>
</dbReference>
<dbReference type="EMBL" id="ML976736">
    <property type="protein sequence ID" value="KAF1967172.1"/>
    <property type="molecule type" value="Genomic_DNA"/>
</dbReference>
<keyword evidence="8" id="KW-1185">Reference proteome</keyword>
<evidence type="ECO:0000256" key="2">
    <source>
        <dbReference type="ARBA" id="ARBA00022448"/>
    </source>
</evidence>
<feature type="transmembrane region" description="Helical" evidence="6">
    <location>
        <begin position="122"/>
        <end position="142"/>
    </location>
</feature>
<dbReference type="PANTHER" id="PTHR23501">
    <property type="entry name" value="MAJOR FACILITATOR SUPERFAMILY"/>
    <property type="match status" value="1"/>
</dbReference>
<dbReference type="InterPro" id="IPR036259">
    <property type="entry name" value="MFS_trans_sf"/>
</dbReference>
<dbReference type="GO" id="GO:0005886">
    <property type="term" value="C:plasma membrane"/>
    <property type="evidence" value="ECO:0007669"/>
    <property type="project" value="TreeGrafter"/>
</dbReference>
<feature type="transmembrane region" description="Helical" evidence="6">
    <location>
        <begin position="163"/>
        <end position="184"/>
    </location>
</feature>
<dbReference type="Gene3D" id="1.20.1250.20">
    <property type="entry name" value="MFS general substrate transporter like domains"/>
    <property type="match status" value="1"/>
</dbReference>
<feature type="transmembrane region" description="Helical" evidence="6">
    <location>
        <begin position="406"/>
        <end position="424"/>
    </location>
</feature>
<evidence type="ECO:0000256" key="1">
    <source>
        <dbReference type="ARBA" id="ARBA00004141"/>
    </source>
</evidence>
<evidence type="ECO:0000313" key="7">
    <source>
        <dbReference type="EMBL" id="KAF1967172.1"/>
    </source>
</evidence>
<keyword evidence="2" id="KW-0813">Transport</keyword>
<dbReference type="SUPFAM" id="SSF103473">
    <property type="entry name" value="MFS general substrate transporter"/>
    <property type="match status" value="1"/>
</dbReference>
<keyword evidence="3 6" id="KW-0812">Transmembrane</keyword>
<feature type="transmembrane region" description="Helical" evidence="6">
    <location>
        <begin position="227"/>
        <end position="247"/>
    </location>
</feature>
<feature type="transmembrane region" description="Helical" evidence="6">
    <location>
        <begin position="307"/>
        <end position="323"/>
    </location>
</feature>
<feature type="transmembrane region" description="Helical" evidence="6">
    <location>
        <begin position="283"/>
        <end position="301"/>
    </location>
</feature>
<dbReference type="Pfam" id="PF06609">
    <property type="entry name" value="TRI12"/>
    <property type="match status" value="2"/>
</dbReference>
<keyword evidence="4 6" id="KW-1133">Transmembrane helix</keyword>
<evidence type="ECO:0000256" key="5">
    <source>
        <dbReference type="ARBA" id="ARBA00023136"/>
    </source>
</evidence>
<accession>A0A6A5UTV6</accession>
<evidence type="ECO:0000256" key="3">
    <source>
        <dbReference type="ARBA" id="ARBA00022692"/>
    </source>
</evidence>
<organism evidence="7 8">
    <name type="scientific">Bimuria novae-zelandiae CBS 107.79</name>
    <dbReference type="NCBI Taxonomy" id="1447943"/>
    <lineage>
        <taxon>Eukaryota</taxon>
        <taxon>Fungi</taxon>
        <taxon>Dikarya</taxon>
        <taxon>Ascomycota</taxon>
        <taxon>Pezizomycotina</taxon>
        <taxon>Dothideomycetes</taxon>
        <taxon>Pleosporomycetidae</taxon>
        <taxon>Pleosporales</taxon>
        <taxon>Massarineae</taxon>
        <taxon>Didymosphaeriaceae</taxon>
        <taxon>Bimuria</taxon>
    </lineage>
</organism>
<dbReference type="AlphaFoldDB" id="A0A6A5UTV6"/>
<dbReference type="Proteomes" id="UP000800036">
    <property type="component" value="Unassembled WGS sequence"/>
</dbReference>
<gene>
    <name evidence="7" type="ORF">BU23DRAFT_584012</name>
</gene>
<name>A0A6A5UTV6_9PLEO</name>
<feature type="transmembrane region" description="Helical" evidence="6">
    <location>
        <begin position="68"/>
        <end position="90"/>
    </location>
</feature>
<sequence>MLDNISSSDSNHSEEHHGPNSVRLNVEEIVPGYWKSPRFIGSCLGIVFQANRFLLNLINAGIRPSADISLVTLINTLCQGIVFLLVGYLSDAVGRRWFLIGGQFFGVIGAIVGAVSKDINTLIGSAVFTGIAAATQLTYPVLVMEIVPNKHRGYAQGTISREVDYVGFILYAGSIVCLLLGLTWGGQTYPWSNGRIIALLLVSYVVLIGFIYMPLPQPLLPMKLFKIRNYSIAVLVGSGAQISLLYTTSSVEVGWMSCTTGVALAAGEVLMSPIFKLGYIRSQMIAAVVGLIAFGGAMAAVDESKKSMAIAFTAIIGFFVVVPPETIGVAQAFHGSTRAVTATVATSIYLVIYNGKIKTSSTGALLTSLANGAAAAFQEVPGVNDAILVAIGVGTKRAHTSGFSTVYLSTIAFGGVALIGSFFVRDISKYMTFFVNNTVAGKSMRKEENVEQSCGR</sequence>
<proteinExistence type="predicted"/>
<reference evidence="7" key="1">
    <citation type="journal article" date="2020" name="Stud. Mycol.">
        <title>101 Dothideomycetes genomes: a test case for predicting lifestyles and emergence of pathogens.</title>
        <authorList>
            <person name="Haridas S."/>
            <person name="Albert R."/>
            <person name="Binder M."/>
            <person name="Bloem J."/>
            <person name="Labutti K."/>
            <person name="Salamov A."/>
            <person name="Andreopoulos B."/>
            <person name="Baker S."/>
            <person name="Barry K."/>
            <person name="Bills G."/>
            <person name="Bluhm B."/>
            <person name="Cannon C."/>
            <person name="Castanera R."/>
            <person name="Culley D."/>
            <person name="Daum C."/>
            <person name="Ezra D."/>
            <person name="Gonzalez J."/>
            <person name="Henrissat B."/>
            <person name="Kuo A."/>
            <person name="Liang C."/>
            <person name="Lipzen A."/>
            <person name="Lutzoni F."/>
            <person name="Magnuson J."/>
            <person name="Mondo S."/>
            <person name="Nolan M."/>
            <person name="Ohm R."/>
            <person name="Pangilinan J."/>
            <person name="Park H.-J."/>
            <person name="Ramirez L."/>
            <person name="Alfaro M."/>
            <person name="Sun H."/>
            <person name="Tritt A."/>
            <person name="Yoshinaga Y."/>
            <person name="Zwiers L.-H."/>
            <person name="Turgeon B."/>
            <person name="Goodwin S."/>
            <person name="Spatafora J."/>
            <person name="Crous P."/>
            <person name="Grigoriev I."/>
        </authorList>
    </citation>
    <scope>NUCLEOTIDE SEQUENCE</scope>
    <source>
        <strain evidence="7">CBS 107.79</strain>
    </source>
</reference>
<dbReference type="OrthoDB" id="4161376at2759"/>
<evidence type="ECO:0000256" key="4">
    <source>
        <dbReference type="ARBA" id="ARBA00022989"/>
    </source>
</evidence>
<evidence type="ECO:0000256" key="6">
    <source>
        <dbReference type="SAM" id="Phobius"/>
    </source>
</evidence>
<comment type="subcellular location">
    <subcellularLocation>
        <location evidence="1">Membrane</location>
        <topology evidence="1">Multi-pass membrane protein</topology>
    </subcellularLocation>
</comment>